<accession>A0A162TPA8</accession>
<proteinExistence type="predicted"/>
<evidence type="ECO:0000313" key="3">
    <source>
        <dbReference type="Proteomes" id="UP000077051"/>
    </source>
</evidence>
<feature type="chain" id="PRO_5007839888" evidence="1">
    <location>
        <begin position="18"/>
        <end position="148"/>
    </location>
</feature>
<gene>
    <name evidence="2" type="ORF">MUCCIDRAFT_106563</name>
</gene>
<protein>
    <submittedName>
        <fullName evidence="2">Uncharacterized protein</fullName>
    </submittedName>
</protein>
<keyword evidence="1" id="KW-0732">Signal</keyword>
<organism evidence="2 3">
    <name type="scientific">Mucor lusitanicus CBS 277.49</name>
    <dbReference type="NCBI Taxonomy" id="747725"/>
    <lineage>
        <taxon>Eukaryota</taxon>
        <taxon>Fungi</taxon>
        <taxon>Fungi incertae sedis</taxon>
        <taxon>Mucoromycota</taxon>
        <taxon>Mucoromycotina</taxon>
        <taxon>Mucoromycetes</taxon>
        <taxon>Mucorales</taxon>
        <taxon>Mucorineae</taxon>
        <taxon>Mucoraceae</taxon>
        <taxon>Mucor</taxon>
    </lineage>
</organism>
<sequence>MLIKTALISAFVSVATASTCLYTKKCYGIAYGSGYVCGQEYPDGGRATGKKVACDGFALYAHECCGITKAPTDECKWSYCGGFTIAGQTTCNDSFGSGWKYNEMENDYLVAVQFVCCIAQFVLDKRQLSMLGCEEFSFLPSFPLQLHL</sequence>
<feature type="signal peptide" evidence="1">
    <location>
        <begin position="1"/>
        <end position="17"/>
    </location>
</feature>
<evidence type="ECO:0000313" key="2">
    <source>
        <dbReference type="EMBL" id="OAD06002.1"/>
    </source>
</evidence>
<dbReference type="EMBL" id="AMYB01000002">
    <property type="protein sequence ID" value="OAD06002.1"/>
    <property type="molecule type" value="Genomic_DNA"/>
</dbReference>
<evidence type="ECO:0000256" key="1">
    <source>
        <dbReference type="SAM" id="SignalP"/>
    </source>
</evidence>
<reference evidence="2 3" key="1">
    <citation type="submission" date="2015-06" db="EMBL/GenBank/DDBJ databases">
        <title>Expansion of signal transduction pathways in fungi by whole-genome duplication.</title>
        <authorList>
            <consortium name="DOE Joint Genome Institute"/>
            <person name="Corrochano L.M."/>
            <person name="Kuo A."/>
            <person name="Marcet-Houben M."/>
            <person name="Polaino S."/>
            <person name="Salamov A."/>
            <person name="Villalobos J.M."/>
            <person name="Alvarez M.I."/>
            <person name="Avalos J."/>
            <person name="Benito E.P."/>
            <person name="Benoit I."/>
            <person name="Burger G."/>
            <person name="Camino L.P."/>
            <person name="Canovas D."/>
            <person name="Cerda-Olmedo E."/>
            <person name="Cheng J.-F."/>
            <person name="Dominguez A."/>
            <person name="Elias M."/>
            <person name="Eslava A.P."/>
            <person name="Glaser F."/>
            <person name="Grimwood J."/>
            <person name="Gutierrez G."/>
            <person name="Heitman J."/>
            <person name="Henrissat B."/>
            <person name="Iturriaga E.A."/>
            <person name="Lang B.F."/>
            <person name="Lavin J.L."/>
            <person name="Lee S."/>
            <person name="Li W."/>
            <person name="Lindquist E."/>
            <person name="Lopez-Garcia S."/>
            <person name="Luque E.M."/>
            <person name="Marcos A.T."/>
            <person name="Martin J."/>
            <person name="Mccluskey K."/>
            <person name="Medina H.R."/>
            <person name="Miralles-Duran A."/>
            <person name="Miyazaki A."/>
            <person name="Munoz-Torres E."/>
            <person name="Oguiza J.A."/>
            <person name="Ohm R."/>
            <person name="Olmedo M."/>
            <person name="Orejas M."/>
            <person name="Ortiz-Castellanos L."/>
            <person name="Pisabarro A.G."/>
            <person name="Rodriguez-Romero J."/>
            <person name="Ruiz-Herrera J."/>
            <person name="Ruiz-Vazquez R."/>
            <person name="Sanz C."/>
            <person name="Schackwitz W."/>
            <person name="Schmutz J."/>
            <person name="Shahriari M."/>
            <person name="Shelest E."/>
            <person name="Silva-Franco F."/>
            <person name="Soanes D."/>
            <person name="Syed K."/>
            <person name="Tagua V.G."/>
            <person name="Talbot N.J."/>
            <person name="Thon M."/>
            <person name="De Vries R.P."/>
            <person name="Wiebenga A."/>
            <person name="Yadav J.S."/>
            <person name="Braun E.L."/>
            <person name="Baker S."/>
            <person name="Garre V."/>
            <person name="Horwitz B."/>
            <person name="Torres-Martinez S."/>
            <person name="Idnurm A."/>
            <person name="Herrera-Estrella A."/>
            <person name="Gabaldon T."/>
            <person name="Grigoriev I.V."/>
        </authorList>
    </citation>
    <scope>NUCLEOTIDE SEQUENCE [LARGE SCALE GENOMIC DNA]</scope>
    <source>
        <strain evidence="2 3">CBS 277.49</strain>
    </source>
</reference>
<dbReference type="Proteomes" id="UP000077051">
    <property type="component" value="Unassembled WGS sequence"/>
</dbReference>
<keyword evidence="3" id="KW-1185">Reference proteome</keyword>
<dbReference type="OrthoDB" id="2201656at2759"/>
<dbReference type="AlphaFoldDB" id="A0A162TPA8"/>
<name>A0A162TPA8_MUCCL</name>
<comment type="caution">
    <text evidence="2">The sequence shown here is derived from an EMBL/GenBank/DDBJ whole genome shotgun (WGS) entry which is preliminary data.</text>
</comment>
<dbReference type="VEuPathDB" id="FungiDB:MUCCIDRAFT_106563"/>